<evidence type="ECO:0000256" key="11">
    <source>
        <dbReference type="ARBA" id="ARBA00060830"/>
    </source>
</evidence>
<evidence type="ECO:0000256" key="6">
    <source>
        <dbReference type="ARBA" id="ARBA00022840"/>
    </source>
</evidence>
<evidence type="ECO:0000313" key="17">
    <source>
        <dbReference type="EMBL" id="VFK33474.1"/>
    </source>
</evidence>
<dbReference type="Gene3D" id="1.10.730.10">
    <property type="entry name" value="Isoleucyl-tRNA Synthetase, Domain 1"/>
    <property type="match status" value="1"/>
</dbReference>
<evidence type="ECO:0000256" key="13">
    <source>
        <dbReference type="SAM" id="MobiDB-lite"/>
    </source>
</evidence>
<evidence type="ECO:0000256" key="4">
    <source>
        <dbReference type="ARBA" id="ARBA00022598"/>
    </source>
</evidence>
<protein>
    <recommendedName>
        <fullName evidence="12">Valine--tRNA ligase</fullName>
        <ecNumber evidence="12">6.1.1.9</ecNumber>
    </recommendedName>
    <alternativeName>
        <fullName evidence="12">Valyl-tRNA synthetase</fullName>
        <shortName evidence="12">ValRS</shortName>
    </alternativeName>
</protein>
<dbReference type="Gene3D" id="1.10.287.380">
    <property type="entry name" value="Valyl-tRNA synthetase, C-terminal domain"/>
    <property type="match status" value="1"/>
</dbReference>
<feature type="coiled-coil region" evidence="12">
    <location>
        <begin position="928"/>
        <end position="955"/>
    </location>
</feature>
<dbReference type="PRINTS" id="PR00986">
    <property type="entry name" value="TRNASYNTHVAL"/>
</dbReference>
<dbReference type="InterPro" id="IPR037118">
    <property type="entry name" value="Val-tRNA_synth_C_sf"/>
</dbReference>
<dbReference type="SUPFAM" id="SSF47323">
    <property type="entry name" value="Anticodon-binding domain of a subclass of class I aminoacyl-tRNA synthetases"/>
    <property type="match status" value="1"/>
</dbReference>
<evidence type="ECO:0000313" key="18">
    <source>
        <dbReference type="EMBL" id="VFK76233.1"/>
    </source>
</evidence>
<comment type="subcellular location">
    <subcellularLocation>
        <location evidence="1 12">Cytoplasm</location>
    </subcellularLocation>
</comment>
<feature type="binding site" evidence="12">
    <location>
        <position position="540"/>
    </location>
    <ligand>
        <name>ATP</name>
        <dbReference type="ChEBI" id="CHEBI:30616"/>
    </ligand>
</feature>
<dbReference type="InterPro" id="IPR014729">
    <property type="entry name" value="Rossmann-like_a/b/a_fold"/>
</dbReference>
<dbReference type="GO" id="GO:0005829">
    <property type="term" value="C:cytosol"/>
    <property type="evidence" value="ECO:0007669"/>
    <property type="project" value="TreeGrafter"/>
</dbReference>
<dbReference type="InterPro" id="IPR010978">
    <property type="entry name" value="tRNA-bd_arm"/>
</dbReference>
<comment type="function">
    <text evidence="12">Catalyzes the attachment of valine to tRNA(Val). As ValRS can inadvertently accommodate and process structurally similar amino acids such as threonine, to avoid such errors, it has a 'posttransfer' editing activity that hydrolyzes mischarged Thr-tRNA(Val) in a tRNA-dependent manner.</text>
</comment>
<dbReference type="FunFam" id="1.10.287.380:FF:000001">
    <property type="entry name" value="Valine--tRNA ligase"/>
    <property type="match status" value="1"/>
</dbReference>
<dbReference type="GO" id="GO:0002161">
    <property type="term" value="F:aminoacyl-tRNA deacylase activity"/>
    <property type="evidence" value="ECO:0007669"/>
    <property type="project" value="InterPro"/>
</dbReference>
<dbReference type="InterPro" id="IPR001412">
    <property type="entry name" value="aa-tRNA-synth_I_CS"/>
</dbReference>
<dbReference type="InterPro" id="IPR033705">
    <property type="entry name" value="Anticodon_Ia_Val"/>
</dbReference>
<dbReference type="Pfam" id="PF10458">
    <property type="entry name" value="Val_tRNA-synt_C"/>
    <property type="match status" value="1"/>
</dbReference>
<evidence type="ECO:0000256" key="2">
    <source>
        <dbReference type="ARBA" id="ARBA00011245"/>
    </source>
</evidence>
<organism evidence="18">
    <name type="scientific">Candidatus Kentrum sp. MB</name>
    <dbReference type="NCBI Taxonomy" id="2138164"/>
    <lineage>
        <taxon>Bacteria</taxon>
        <taxon>Pseudomonadati</taxon>
        <taxon>Pseudomonadota</taxon>
        <taxon>Gammaproteobacteria</taxon>
        <taxon>Candidatus Kentrum</taxon>
    </lineage>
</organism>
<dbReference type="InterPro" id="IPR002300">
    <property type="entry name" value="aa-tRNA-synth_Ia"/>
</dbReference>
<reference evidence="18" key="1">
    <citation type="submission" date="2019-02" db="EMBL/GenBank/DDBJ databases">
        <authorList>
            <person name="Gruber-Vodicka R. H."/>
            <person name="Seah K. B. B."/>
        </authorList>
    </citation>
    <scope>NUCLEOTIDE SEQUENCE</scope>
    <source>
        <strain evidence="18">BECK_BZ198</strain>
        <strain evidence="17">BECK_BZ199</strain>
    </source>
</reference>
<keyword evidence="3 12" id="KW-0963">Cytoplasm</keyword>
<evidence type="ECO:0000259" key="14">
    <source>
        <dbReference type="Pfam" id="PF00133"/>
    </source>
</evidence>
<evidence type="ECO:0000256" key="12">
    <source>
        <dbReference type="HAMAP-Rule" id="MF_02004"/>
    </source>
</evidence>
<dbReference type="InterPro" id="IPR009008">
    <property type="entry name" value="Val/Leu/Ile-tRNA-synth_edit"/>
</dbReference>
<dbReference type="EC" id="6.1.1.9" evidence="12"/>
<evidence type="ECO:0000259" key="15">
    <source>
        <dbReference type="Pfam" id="PF08264"/>
    </source>
</evidence>
<dbReference type="InterPro" id="IPR002303">
    <property type="entry name" value="Valyl-tRNA_ligase"/>
</dbReference>
<name>A0A451BD69_9GAMM</name>
<dbReference type="PANTHER" id="PTHR11946">
    <property type="entry name" value="VALYL-TRNA SYNTHETASES"/>
    <property type="match status" value="1"/>
</dbReference>
<evidence type="ECO:0000256" key="5">
    <source>
        <dbReference type="ARBA" id="ARBA00022741"/>
    </source>
</evidence>
<keyword evidence="7 12" id="KW-0648">Protein biosynthesis</keyword>
<evidence type="ECO:0000256" key="9">
    <source>
        <dbReference type="ARBA" id="ARBA00023146"/>
    </source>
</evidence>
<dbReference type="HAMAP" id="MF_02004">
    <property type="entry name" value="Val_tRNA_synth_type1"/>
    <property type="match status" value="1"/>
</dbReference>
<dbReference type="FunFam" id="3.90.740.10:FF:000005">
    <property type="entry name" value="Valine--tRNA ligase, mitochondrial"/>
    <property type="match status" value="1"/>
</dbReference>
<comment type="similarity">
    <text evidence="11 12">Belongs to the class-I aminoacyl-tRNA synthetase family. ValS type 1 subfamily.</text>
</comment>
<feature type="region of interest" description="Disordered" evidence="13">
    <location>
        <begin position="816"/>
        <end position="836"/>
    </location>
</feature>
<dbReference type="AlphaFoldDB" id="A0A451BD69"/>
<keyword evidence="5 12" id="KW-0547">Nucleotide-binding</keyword>
<feature type="short sequence motif" description="'KMSKS' region" evidence="12">
    <location>
        <begin position="537"/>
        <end position="541"/>
    </location>
</feature>
<dbReference type="SUPFAM" id="SSF52374">
    <property type="entry name" value="Nucleotidylyl transferase"/>
    <property type="match status" value="1"/>
</dbReference>
<comment type="domain">
    <text evidence="12">The C-terminal coiled-coil domain is crucial for aminoacylation activity.</text>
</comment>
<gene>
    <name evidence="12" type="primary">valS</name>
    <name evidence="18" type="ORF">BECKMB1821H_GA0114242_104714</name>
    <name evidence="17" type="ORF">BECKMB1821I_GA0114274_104614</name>
</gene>
<proteinExistence type="inferred from homology"/>
<feature type="short sequence motif" description="'HIGH' region" evidence="12">
    <location>
        <begin position="48"/>
        <end position="58"/>
    </location>
</feature>
<dbReference type="EMBL" id="CAADFQ010000046">
    <property type="protein sequence ID" value="VFK33474.1"/>
    <property type="molecule type" value="Genomic_DNA"/>
</dbReference>
<dbReference type="InterPro" id="IPR009080">
    <property type="entry name" value="tRNAsynth_Ia_anticodon-bd"/>
</dbReference>
<dbReference type="Gene3D" id="3.90.740.10">
    <property type="entry name" value="Valyl/Leucyl/Isoleucyl-tRNA synthetase, editing domain"/>
    <property type="match status" value="2"/>
</dbReference>
<evidence type="ECO:0000256" key="1">
    <source>
        <dbReference type="ARBA" id="ARBA00004496"/>
    </source>
</evidence>
<feature type="domain" description="Valyl-tRNA synthetase tRNA-binding arm" evidence="16">
    <location>
        <begin position="888"/>
        <end position="952"/>
    </location>
</feature>
<dbReference type="Pfam" id="PF00133">
    <property type="entry name" value="tRNA-synt_1"/>
    <property type="match status" value="1"/>
</dbReference>
<dbReference type="GO" id="GO:0006438">
    <property type="term" value="P:valyl-tRNA aminoacylation"/>
    <property type="evidence" value="ECO:0007669"/>
    <property type="project" value="UniProtKB-UniRule"/>
</dbReference>
<dbReference type="GO" id="GO:0005524">
    <property type="term" value="F:ATP binding"/>
    <property type="evidence" value="ECO:0007669"/>
    <property type="project" value="UniProtKB-UniRule"/>
</dbReference>
<keyword evidence="9 12" id="KW-0030">Aminoacyl-tRNA synthetase</keyword>
<sequence>MEKTFDPRAIEQRLYEIWEQNGYFAPDMPSSGEDSTGRRTFCIMIPPPNVTGSLHMGHAFQDTIMDVLTRYHRMIGDNTLWQAGTDHAGIATQMVVERQLNAEGLTRHQIGREELVARVWEWKAKSGGTITRQLRRMGASLDWAHERFTMDEGLSSAVRETFVRLYEEGLIYRGKRLVNWDPVLHTAVSDLEVISQEEQGHMWHIRYPLAASDEEGSDKGEHLIVATTRPETMLGDTAVAVHPEDERYGHLIGRQVALPLTDRTIPIIADEYVDPEFGSGCVKITPAHDFNDYAVGKRHDLPLINILTPDARINENAPAAYQGLDRYAARKRIVIDLEQAGLLAETRDHRLMVPRGDRSHSVIEPFLTDQWFVKAGPLAEPAIRAVEDGSIRFVPDNWKNTYFEWMRNIQDWCISRQIWWGHRIPAWYDETGAVYVGRSEEEAREKHGLDPALSLTRDPDVLDTWFSSALWPFSTLGWPEQTDRLDAFYPTSVLVTGFDIIFFWVARMIMMGLKLMDDVPFREIYIHGLVRDADGNKMSKSKGNILDPLDLVDGIEAEALVVKRTTGLMQPELAPSIEAATRRQFPEGIAAFGTDALRFSFCSLATTGRDIRFDLGRVEGYRNFCNKLWNAARFVLMNVEGKDCARGEDGLSLCVADRWILSTLQDVTNRVREAIAQYRFDRAAQALYEFLWNEYCDWYLELAKPVLLDAESDKAMLRGTRQTLVRVLEATLCLIHPLMPFISEEIWQRVAPLALPLDDDHGKSIMVQPYPEVVPALQDPEAVAEIDWVKGFVLGIRRIRGEMNISPAKQAPVFVRQDPDGTDSDGQNPLRQGIEKNRQRVMDNHTYLTTLARIESISWLEDTATPPESATSLLGDMELRIPLAGLIDVEAETARLAKDITKREKELERSQGKLNNPKFVGKAPAEVVAKEQAKVEELKDEIAKFKQQRERLEGLGG</sequence>
<dbReference type="InterPro" id="IPR019499">
    <property type="entry name" value="Val-tRNA_synth_tRNA-bd"/>
</dbReference>
<dbReference type="PANTHER" id="PTHR11946:SF93">
    <property type="entry name" value="VALINE--TRNA LIGASE, CHLOROPLASTIC_MITOCHONDRIAL 2"/>
    <property type="match status" value="1"/>
</dbReference>
<keyword evidence="6 12" id="KW-0067">ATP-binding</keyword>
<keyword evidence="8 12" id="KW-0175">Coiled coil</keyword>
<comment type="subunit">
    <text evidence="2 12">Monomer.</text>
</comment>
<dbReference type="SUPFAM" id="SSF46589">
    <property type="entry name" value="tRNA-binding arm"/>
    <property type="match status" value="1"/>
</dbReference>
<dbReference type="NCBIfam" id="TIGR00422">
    <property type="entry name" value="valS"/>
    <property type="match status" value="1"/>
</dbReference>
<dbReference type="GO" id="GO:0004832">
    <property type="term" value="F:valine-tRNA ligase activity"/>
    <property type="evidence" value="ECO:0007669"/>
    <property type="project" value="UniProtKB-UniRule"/>
</dbReference>
<evidence type="ECO:0000259" key="16">
    <source>
        <dbReference type="Pfam" id="PF10458"/>
    </source>
</evidence>
<dbReference type="CDD" id="cd00817">
    <property type="entry name" value="ValRS_core"/>
    <property type="match status" value="1"/>
</dbReference>
<dbReference type="FunFam" id="3.40.50.620:FF:000073">
    <property type="entry name" value="Valine--tRNA ligase"/>
    <property type="match status" value="1"/>
</dbReference>
<dbReference type="SUPFAM" id="SSF50677">
    <property type="entry name" value="ValRS/IleRS/LeuRS editing domain"/>
    <property type="match status" value="1"/>
</dbReference>
<keyword evidence="4 12" id="KW-0436">Ligase</keyword>
<comment type="domain">
    <text evidence="12">ValRS has two distinct active sites: one for aminoacylation and one for editing. The misactivated threonine is translocated from the active site to the editing site.</text>
</comment>
<dbReference type="InterPro" id="IPR013155">
    <property type="entry name" value="M/V/L/I-tRNA-synth_anticd-bd"/>
</dbReference>
<evidence type="ECO:0000256" key="7">
    <source>
        <dbReference type="ARBA" id="ARBA00022917"/>
    </source>
</evidence>
<feature type="domain" description="Methionyl/Valyl/Leucyl/Isoleucyl-tRNA synthetase anticodon-binding" evidence="15">
    <location>
        <begin position="657"/>
        <end position="813"/>
    </location>
</feature>
<dbReference type="NCBIfam" id="NF004349">
    <property type="entry name" value="PRK05729.1"/>
    <property type="match status" value="1"/>
</dbReference>
<accession>A0A451BD69</accession>
<dbReference type="FunFam" id="1.10.730.10:FF:000009">
    <property type="entry name" value="Valine--tRNA ligase, mitochondrial"/>
    <property type="match status" value="1"/>
</dbReference>
<evidence type="ECO:0000256" key="8">
    <source>
        <dbReference type="ARBA" id="ARBA00023054"/>
    </source>
</evidence>
<feature type="domain" description="Aminoacyl-tRNA synthetase class Ia" evidence="14">
    <location>
        <begin position="14"/>
        <end position="614"/>
    </location>
</feature>
<dbReference type="PROSITE" id="PS00178">
    <property type="entry name" value="AA_TRNA_LIGASE_I"/>
    <property type="match status" value="1"/>
</dbReference>
<dbReference type="CDD" id="cd07962">
    <property type="entry name" value="Anticodon_Ia_Val"/>
    <property type="match status" value="1"/>
</dbReference>
<evidence type="ECO:0000256" key="10">
    <source>
        <dbReference type="ARBA" id="ARBA00047552"/>
    </source>
</evidence>
<dbReference type="FunFam" id="3.40.50.620:FF:000032">
    <property type="entry name" value="Valine--tRNA ligase"/>
    <property type="match status" value="1"/>
</dbReference>
<dbReference type="EMBL" id="CAADGH010000047">
    <property type="protein sequence ID" value="VFK76233.1"/>
    <property type="molecule type" value="Genomic_DNA"/>
</dbReference>
<evidence type="ECO:0000256" key="3">
    <source>
        <dbReference type="ARBA" id="ARBA00022490"/>
    </source>
</evidence>
<dbReference type="Gene3D" id="3.40.50.620">
    <property type="entry name" value="HUPs"/>
    <property type="match status" value="2"/>
</dbReference>
<dbReference type="Pfam" id="PF08264">
    <property type="entry name" value="Anticodon_1"/>
    <property type="match status" value="1"/>
</dbReference>
<comment type="catalytic activity">
    <reaction evidence="10 12">
        <text>tRNA(Val) + L-valine + ATP = L-valyl-tRNA(Val) + AMP + diphosphate</text>
        <dbReference type="Rhea" id="RHEA:10704"/>
        <dbReference type="Rhea" id="RHEA-COMP:9672"/>
        <dbReference type="Rhea" id="RHEA-COMP:9708"/>
        <dbReference type="ChEBI" id="CHEBI:30616"/>
        <dbReference type="ChEBI" id="CHEBI:33019"/>
        <dbReference type="ChEBI" id="CHEBI:57762"/>
        <dbReference type="ChEBI" id="CHEBI:78442"/>
        <dbReference type="ChEBI" id="CHEBI:78537"/>
        <dbReference type="ChEBI" id="CHEBI:456215"/>
        <dbReference type="EC" id="6.1.1.9"/>
    </reaction>
</comment>